<dbReference type="OrthoDB" id="9783714at2"/>
<keyword evidence="6 7" id="KW-0472">Membrane</keyword>
<feature type="transmembrane region" description="Helical" evidence="7">
    <location>
        <begin position="251"/>
        <end position="270"/>
    </location>
</feature>
<dbReference type="PANTHER" id="PTHR43005">
    <property type="entry name" value="BLR7065 PROTEIN"/>
    <property type="match status" value="1"/>
</dbReference>
<reference evidence="9" key="1">
    <citation type="submission" date="2015-12" db="EMBL/GenBank/DDBJ databases">
        <title>Complete genome sequences of two moderately thermophilic Paenibacillus species.</title>
        <authorList>
            <person name="Butler R.III."/>
            <person name="Wang J."/>
            <person name="Stark B.C."/>
            <person name="Pombert J.-F."/>
        </authorList>
    </citation>
    <scope>NUCLEOTIDE SEQUENCE [LARGE SCALE GENOMIC DNA]</scope>
    <source>
        <strain evidence="9">32O-Y</strain>
    </source>
</reference>
<comment type="subcellular location">
    <subcellularLocation>
        <location evidence="1 7">Cell membrane</location>
        <topology evidence="1 7">Multi-pass membrane protein</topology>
    </subcellularLocation>
</comment>
<dbReference type="PROSITE" id="PS50928">
    <property type="entry name" value="ABC_TM1"/>
    <property type="match status" value="1"/>
</dbReference>
<keyword evidence="3" id="KW-1003">Cell membrane</keyword>
<feature type="transmembrane region" description="Helical" evidence="7">
    <location>
        <begin position="124"/>
        <end position="143"/>
    </location>
</feature>
<dbReference type="KEGG" id="pnp:IJ22_01460"/>
<evidence type="ECO:0000256" key="1">
    <source>
        <dbReference type="ARBA" id="ARBA00004651"/>
    </source>
</evidence>
<dbReference type="InterPro" id="IPR035906">
    <property type="entry name" value="MetI-like_sf"/>
</dbReference>
<comment type="similarity">
    <text evidence="7">Belongs to the binding-protein-dependent transport system permease family.</text>
</comment>
<organism evidence="8 9">
    <name type="scientific">Paenibacillus naphthalenovorans</name>
    <dbReference type="NCBI Taxonomy" id="162209"/>
    <lineage>
        <taxon>Bacteria</taxon>
        <taxon>Bacillati</taxon>
        <taxon>Bacillota</taxon>
        <taxon>Bacilli</taxon>
        <taxon>Bacillales</taxon>
        <taxon>Paenibacillaceae</taxon>
        <taxon>Paenibacillus</taxon>
    </lineage>
</organism>
<proteinExistence type="inferred from homology"/>
<dbReference type="GO" id="GO:0055085">
    <property type="term" value="P:transmembrane transport"/>
    <property type="evidence" value="ECO:0007669"/>
    <property type="project" value="InterPro"/>
</dbReference>
<evidence type="ECO:0000256" key="5">
    <source>
        <dbReference type="ARBA" id="ARBA00022989"/>
    </source>
</evidence>
<dbReference type="STRING" id="162209.IJ22_01460"/>
<feature type="transmembrane region" description="Helical" evidence="7">
    <location>
        <begin position="89"/>
        <end position="112"/>
    </location>
</feature>
<evidence type="ECO:0000256" key="3">
    <source>
        <dbReference type="ARBA" id="ARBA00022475"/>
    </source>
</evidence>
<dbReference type="GO" id="GO:0005886">
    <property type="term" value="C:plasma membrane"/>
    <property type="evidence" value="ECO:0007669"/>
    <property type="project" value="UniProtKB-SubCell"/>
</dbReference>
<keyword evidence="9" id="KW-1185">Reference proteome</keyword>
<dbReference type="PATRIC" id="fig|162209.4.peg.146"/>
<dbReference type="EMBL" id="CP013652">
    <property type="protein sequence ID" value="ALS20538.1"/>
    <property type="molecule type" value="Genomic_DNA"/>
</dbReference>
<keyword evidence="2 7" id="KW-0813">Transport</keyword>
<dbReference type="SUPFAM" id="SSF161098">
    <property type="entry name" value="MetI-like"/>
    <property type="match status" value="1"/>
</dbReference>
<feature type="transmembrane region" description="Helical" evidence="7">
    <location>
        <begin position="282"/>
        <end position="306"/>
    </location>
</feature>
<protein>
    <submittedName>
        <fullName evidence="8">Sugar ABC transporter permease</fullName>
    </submittedName>
</protein>
<gene>
    <name evidence="8" type="ORF">IJ22_01460</name>
</gene>
<sequence>MNLQTLEHAAHRPSTQKKKSILVWLDDRLQFILLIPSLLLMTLVFLYPVLYNVYLSVHDWTFLTLHDPPFVGLRHIMHVLGDAGFYHSMYLSALFVAGGVGLQFVLGFALALAVNRIRRGHGSITTLFVFPMMVTPVVVGLMWKFIFDYNFGIFNYFLTVLGLEKIALLTSNAFALPATILVDTWQWTPFMFIVLLAGLKSLPSEPFEAAEMDGASKWQTLLHVTLPLMKSVIIVALVMRIAGAVKVFDQIFVLTGGGPGTATETISMILHKKAFVEFDFGYAAALAIVLTVVVGILCWFAIRALYSEK</sequence>
<evidence type="ECO:0000256" key="4">
    <source>
        <dbReference type="ARBA" id="ARBA00022692"/>
    </source>
</evidence>
<dbReference type="Pfam" id="PF00528">
    <property type="entry name" value="BPD_transp_1"/>
    <property type="match status" value="1"/>
</dbReference>
<reference evidence="8 9" key="2">
    <citation type="journal article" date="2016" name="Genome Announc.">
        <title>Complete Genome Sequences of Two Interactive Moderate Thermophiles, Paenibacillus napthalenovorans 32O-Y and Paenibacillus sp. 32O-W.</title>
        <authorList>
            <person name="Butler R.R.III."/>
            <person name="Wang J."/>
            <person name="Stark B.C."/>
            <person name="Pombert J.F."/>
        </authorList>
    </citation>
    <scope>NUCLEOTIDE SEQUENCE [LARGE SCALE GENOMIC DNA]</scope>
    <source>
        <strain evidence="8 9">32O-Y</strain>
    </source>
</reference>
<keyword evidence="5 7" id="KW-1133">Transmembrane helix</keyword>
<dbReference type="Gene3D" id="1.10.3720.10">
    <property type="entry name" value="MetI-like"/>
    <property type="match status" value="1"/>
</dbReference>
<accession>A0A0U2W543</accession>
<feature type="transmembrane region" description="Helical" evidence="7">
    <location>
        <begin position="29"/>
        <end position="50"/>
    </location>
</feature>
<evidence type="ECO:0000256" key="6">
    <source>
        <dbReference type="ARBA" id="ARBA00023136"/>
    </source>
</evidence>
<keyword evidence="4 7" id="KW-0812">Transmembrane</keyword>
<dbReference type="RefSeq" id="WP_062406462.1">
    <property type="nucleotide sequence ID" value="NZ_BJCS01000008.1"/>
</dbReference>
<evidence type="ECO:0000313" key="8">
    <source>
        <dbReference type="EMBL" id="ALS20538.1"/>
    </source>
</evidence>
<dbReference type="PANTHER" id="PTHR43005:SF1">
    <property type="entry name" value="SPERMIDINE_PUTRESCINE TRANSPORT SYSTEM PERMEASE PROTEIN"/>
    <property type="match status" value="1"/>
</dbReference>
<evidence type="ECO:0000256" key="7">
    <source>
        <dbReference type="RuleBase" id="RU363032"/>
    </source>
</evidence>
<dbReference type="AlphaFoldDB" id="A0A0U2W543"/>
<dbReference type="InterPro" id="IPR000515">
    <property type="entry name" value="MetI-like"/>
</dbReference>
<name>A0A0U2W543_9BACL</name>
<evidence type="ECO:0000313" key="9">
    <source>
        <dbReference type="Proteomes" id="UP000061660"/>
    </source>
</evidence>
<evidence type="ECO:0000256" key="2">
    <source>
        <dbReference type="ARBA" id="ARBA00022448"/>
    </source>
</evidence>
<dbReference type="CDD" id="cd06261">
    <property type="entry name" value="TM_PBP2"/>
    <property type="match status" value="1"/>
</dbReference>
<dbReference type="Proteomes" id="UP000061660">
    <property type="component" value="Chromosome"/>
</dbReference>
<feature type="transmembrane region" description="Helical" evidence="7">
    <location>
        <begin position="220"/>
        <end position="239"/>
    </location>
</feature>